<dbReference type="PROSITE" id="PS51504">
    <property type="entry name" value="H15"/>
    <property type="match status" value="1"/>
</dbReference>
<dbReference type="SUPFAM" id="SSF46785">
    <property type="entry name" value="Winged helix' DNA-binding domain"/>
    <property type="match status" value="1"/>
</dbReference>
<keyword evidence="4" id="KW-1185">Reference proteome</keyword>
<dbReference type="Ensembl" id="ENSACOT00000014754.1">
    <property type="protein sequence ID" value="ENSACOP00000014251.1"/>
    <property type="gene ID" value="ENSACOG00000009916.1"/>
</dbReference>
<feature type="region of interest" description="Disordered" evidence="1">
    <location>
        <begin position="102"/>
        <end position="149"/>
    </location>
</feature>
<evidence type="ECO:0000256" key="1">
    <source>
        <dbReference type="SAM" id="MobiDB-lite"/>
    </source>
</evidence>
<sequence>GSSTARPTLLSLPPRRGRPSVSDLIFQAVCLSSARRGTSLAVLKKTLAAQGYDVRRNSGRLKAALNSLLHKGLLERVRGSGVAGSFRIGPVGKERLDKYTRRGRAAGGARRRRLARKKKEPRRAGKATAQRLKKPSRPRGRAKAVPVAQNRAENAAGVAEVAVAEVPMEGAAEVPMEGAAEVPMEGATGVPEAPADC</sequence>
<dbReference type="AlphaFoldDB" id="A0A8B9FT82"/>
<protein>
    <recommendedName>
        <fullName evidence="2">H15 domain-containing protein</fullName>
    </recommendedName>
</protein>
<dbReference type="Pfam" id="PF00538">
    <property type="entry name" value="Linker_histone"/>
    <property type="match status" value="1"/>
</dbReference>
<organism evidence="3 4">
    <name type="scientific">Amazona collaria</name>
    <name type="common">yellow-billed parrot</name>
    <dbReference type="NCBI Taxonomy" id="241587"/>
    <lineage>
        <taxon>Eukaryota</taxon>
        <taxon>Metazoa</taxon>
        <taxon>Chordata</taxon>
        <taxon>Craniata</taxon>
        <taxon>Vertebrata</taxon>
        <taxon>Euteleostomi</taxon>
        <taxon>Archelosauria</taxon>
        <taxon>Archosauria</taxon>
        <taxon>Dinosauria</taxon>
        <taxon>Saurischia</taxon>
        <taxon>Theropoda</taxon>
        <taxon>Coelurosauria</taxon>
        <taxon>Aves</taxon>
        <taxon>Neognathae</taxon>
        <taxon>Neoaves</taxon>
        <taxon>Telluraves</taxon>
        <taxon>Australaves</taxon>
        <taxon>Psittaciformes</taxon>
        <taxon>Psittacidae</taxon>
        <taxon>Amazona</taxon>
    </lineage>
</organism>
<reference evidence="3" key="1">
    <citation type="submission" date="2025-08" db="UniProtKB">
        <authorList>
            <consortium name="Ensembl"/>
        </authorList>
    </citation>
    <scope>IDENTIFICATION</scope>
</reference>
<dbReference type="SMART" id="SM00526">
    <property type="entry name" value="H15"/>
    <property type="match status" value="1"/>
</dbReference>
<accession>A0A8B9FT82</accession>
<dbReference type="GO" id="GO:0003677">
    <property type="term" value="F:DNA binding"/>
    <property type="evidence" value="ECO:0007669"/>
    <property type="project" value="InterPro"/>
</dbReference>
<dbReference type="Proteomes" id="UP000694522">
    <property type="component" value="Unplaced"/>
</dbReference>
<dbReference type="GO" id="GO:0006334">
    <property type="term" value="P:nucleosome assembly"/>
    <property type="evidence" value="ECO:0007669"/>
    <property type="project" value="InterPro"/>
</dbReference>
<dbReference type="Gene3D" id="1.10.10.10">
    <property type="entry name" value="Winged helix-like DNA-binding domain superfamily/Winged helix DNA-binding domain"/>
    <property type="match status" value="1"/>
</dbReference>
<name>A0A8B9FT82_9PSIT</name>
<dbReference type="InterPro" id="IPR036390">
    <property type="entry name" value="WH_DNA-bd_sf"/>
</dbReference>
<feature type="domain" description="H15" evidence="2">
    <location>
        <begin position="17"/>
        <end position="90"/>
    </location>
</feature>
<dbReference type="GO" id="GO:0000786">
    <property type="term" value="C:nucleosome"/>
    <property type="evidence" value="ECO:0007669"/>
    <property type="project" value="InterPro"/>
</dbReference>
<evidence type="ECO:0000259" key="2">
    <source>
        <dbReference type="PROSITE" id="PS51504"/>
    </source>
</evidence>
<evidence type="ECO:0000313" key="4">
    <source>
        <dbReference type="Proteomes" id="UP000694522"/>
    </source>
</evidence>
<proteinExistence type="predicted"/>
<evidence type="ECO:0000313" key="3">
    <source>
        <dbReference type="Ensembl" id="ENSACOP00000014251.1"/>
    </source>
</evidence>
<reference evidence="3" key="2">
    <citation type="submission" date="2025-09" db="UniProtKB">
        <authorList>
            <consortium name="Ensembl"/>
        </authorList>
    </citation>
    <scope>IDENTIFICATION</scope>
</reference>
<dbReference type="InterPro" id="IPR036388">
    <property type="entry name" value="WH-like_DNA-bd_sf"/>
</dbReference>
<feature type="compositionally biased region" description="Basic residues" evidence="1">
    <location>
        <begin position="102"/>
        <end position="142"/>
    </location>
</feature>
<dbReference type="InterPro" id="IPR005818">
    <property type="entry name" value="Histone_H1/H5_H15"/>
</dbReference>